<feature type="non-terminal residue" evidence="1">
    <location>
        <position position="48"/>
    </location>
</feature>
<gene>
    <name evidence="1" type="ORF">H0902_19695</name>
</gene>
<accession>A0A841UPH5</accession>
<dbReference type="Proteomes" id="UP000551499">
    <property type="component" value="Unassembled WGS sequence"/>
</dbReference>
<dbReference type="AlphaFoldDB" id="A0A841UPH5"/>
<protein>
    <submittedName>
        <fullName evidence="1">Uncharacterized protein</fullName>
    </submittedName>
</protein>
<evidence type="ECO:0000313" key="1">
    <source>
        <dbReference type="EMBL" id="MBC1192891.1"/>
    </source>
</evidence>
<comment type="caution">
    <text evidence="1">The sequence shown here is derived from an EMBL/GenBank/DDBJ whole genome shotgun (WGS) entry which is preliminary data.</text>
</comment>
<sequence>MQLSRIFEKQVSRPMEGVIKADANDEASLHAECLTQVSETLEIAWKEK</sequence>
<organism evidence="1 2">
    <name type="scientific">Microcystis aeruginosa BLCC-F108</name>
    <dbReference type="NCBI Taxonomy" id="2755317"/>
    <lineage>
        <taxon>Bacteria</taxon>
        <taxon>Bacillati</taxon>
        <taxon>Cyanobacteriota</taxon>
        <taxon>Cyanophyceae</taxon>
        <taxon>Oscillatoriophycideae</taxon>
        <taxon>Chroococcales</taxon>
        <taxon>Microcystaceae</taxon>
        <taxon>Microcystis</taxon>
    </lineage>
</organism>
<name>A0A841UPH5_MICAE</name>
<reference evidence="1 2" key="1">
    <citation type="submission" date="2020-07" db="EMBL/GenBank/DDBJ databases">
        <title>Genomes of two Microcystis aeruginosa (Cyanobacteria) strains from Florida (USA) with disparate toxicogenic potential.</title>
        <authorList>
            <person name="Lefler F.W."/>
            <person name="Barbosa M."/>
            <person name="Berthold D.E."/>
            <person name="Laughinghouse H.D. IV."/>
        </authorList>
    </citation>
    <scope>NUCLEOTIDE SEQUENCE [LARGE SCALE GENOMIC DNA]</scope>
    <source>
        <strain evidence="1 2">BLCCF108</strain>
    </source>
</reference>
<proteinExistence type="predicted"/>
<evidence type="ECO:0000313" key="2">
    <source>
        <dbReference type="Proteomes" id="UP000551499"/>
    </source>
</evidence>
<dbReference type="EMBL" id="JACEGB010000392">
    <property type="protein sequence ID" value="MBC1192891.1"/>
    <property type="molecule type" value="Genomic_DNA"/>
</dbReference>